<evidence type="ECO:0000313" key="8">
    <source>
        <dbReference type="Proteomes" id="UP000824072"/>
    </source>
</evidence>
<dbReference type="Proteomes" id="UP000824072">
    <property type="component" value="Unassembled WGS sequence"/>
</dbReference>
<organism evidence="7 8">
    <name type="scientific">Candidatus Pullichristensenella excrementigallinarum</name>
    <dbReference type="NCBI Taxonomy" id="2840907"/>
    <lineage>
        <taxon>Bacteria</taxon>
        <taxon>Bacillati</taxon>
        <taxon>Bacillota</taxon>
        <taxon>Clostridia</taxon>
        <taxon>Candidatus Pullichristensenella</taxon>
    </lineage>
</organism>
<evidence type="ECO:0000259" key="5">
    <source>
        <dbReference type="Pfam" id="PF04542"/>
    </source>
</evidence>
<gene>
    <name evidence="7" type="ORF">IAB02_03010</name>
</gene>
<dbReference type="Pfam" id="PF08281">
    <property type="entry name" value="Sigma70_r4_2"/>
    <property type="match status" value="1"/>
</dbReference>
<dbReference type="PANTHER" id="PTHR43133">
    <property type="entry name" value="RNA POLYMERASE ECF-TYPE SIGMA FACTO"/>
    <property type="match status" value="1"/>
</dbReference>
<dbReference type="InterPro" id="IPR036388">
    <property type="entry name" value="WH-like_DNA-bd_sf"/>
</dbReference>
<protein>
    <submittedName>
        <fullName evidence="7">Sigma-70 family RNA polymerase sigma factor</fullName>
    </submittedName>
</protein>
<dbReference type="NCBIfam" id="TIGR02937">
    <property type="entry name" value="sigma70-ECF"/>
    <property type="match status" value="1"/>
</dbReference>
<comment type="caution">
    <text evidence="7">The sequence shown here is derived from an EMBL/GenBank/DDBJ whole genome shotgun (WGS) entry which is preliminary data.</text>
</comment>
<dbReference type="PANTHER" id="PTHR43133:SF62">
    <property type="entry name" value="RNA POLYMERASE SIGMA FACTOR SIGZ"/>
    <property type="match status" value="1"/>
</dbReference>
<dbReference type="GO" id="GO:0016987">
    <property type="term" value="F:sigma factor activity"/>
    <property type="evidence" value="ECO:0007669"/>
    <property type="project" value="UniProtKB-KW"/>
</dbReference>
<dbReference type="GO" id="GO:0003677">
    <property type="term" value="F:DNA binding"/>
    <property type="evidence" value="ECO:0007669"/>
    <property type="project" value="InterPro"/>
</dbReference>
<dbReference type="SUPFAM" id="SSF88659">
    <property type="entry name" value="Sigma3 and sigma4 domains of RNA polymerase sigma factors"/>
    <property type="match status" value="1"/>
</dbReference>
<keyword evidence="4" id="KW-0804">Transcription</keyword>
<feature type="domain" description="RNA polymerase sigma-70 region 2" evidence="5">
    <location>
        <begin position="11"/>
        <end position="78"/>
    </location>
</feature>
<evidence type="ECO:0000256" key="2">
    <source>
        <dbReference type="ARBA" id="ARBA00023015"/>
    </source>
</evidence>
<dbReference type="Gene3D" id="1.10.10.10">
    <property type="entry name" value="Winged helix-like DNA-binding domain superfamily/Winged helix DNA-binding domain"/>
    <property type="match status" value="1"/>
</dbReference>
<dbReference type="InterPro" id="IPR013324">
    <property type="entry name" value="RNA_pol_sigma_r3/r4-like"/>
</dbReference>
<dbReference type="InterPro" id="IPR013325">
    <property type="entry name" value="RNA_pol_sigma_r2"/>
</dbReference>
<keyword evidence="3" id="KW-0731">Sigma factor</keyword>
<dbReference type="AlphaFoldDB" id="A0A9D1LAL4"/>
<evidence type="ECO:0000313" key="7">
    <source>
        <dbReference type="EMBL" id="HIU33508.1"/>
    </source>
</evidence>
<dbReference type="InterPro" id="IPR013249">
    <property type="entry name" value="RNA_pol_sigma70_r4_t2"/>
</dbReference>
<dbReference type="InterPro" id="IPR007627">
    <property type="entry name" value="RNA_pol_sigma70_r2"/>
</dbReference>
<sequence>MTKSASEMERIYREFRPKIARYVAARIENHADVEDLVSTILLKVFAHLEEYDETKGSLSTWIYAITRNQVIDYYKKRKTLPLPEGYEPKTTSFPAFADEILDELAYALERLPERQRNAVVLFYYAGLSHREIAQKMGITYANARKICSLGVCALKKHLRLTTEHLSRRANLTL</sequence>
<evidence type="ECO:0000256" key="3">
    <source>
        <dbReference type="ARBA" id="ARBA00023082"/>
    </source>
</evidence>
<evidence type="ECO:0000256" key="1">
    <source>
        <dbReference type="ARBA" id="ARBA00010641"/>
    </source>
</evidence>
<proteinExistence type="inferred from homology"/>
<dbReference type="InterPro" id="IPR039425">
    <property type="entry name" value="RNA_pol_sigma-70-like"/>
</dbReference>
<dbReference type="EMBL" id="DVMU01000066">
    <property type="protein sequence ID" value="HIU33508.1"/>
    <property type="molecule type" value="Genomic_DNA"/>
</dbReference>
<dbReference type="Pfam" id="PF04542">
    <property type="entry name" value="Sigma70_r2"/>
    <property type="match status" value="1"/>
</dbReference>
<dbReference type="CDD" id="cd06171">
    <property type="entry name" value="Sigma70_r4"/>
    <property type="match status" value="1"/>
</dbReference>
<reference evidence="7" key="2">
    <citation type="journal article" date="2021" name="PeerJ">
        <title>Extensive microbial diversity within the chicken gut microbiome revealed by metagenomics and culture.</title>
        <authorList>
            <person name="Gilroy R."/>
            <person name="Ravi A."/>
            <person name="Getino M."/>
            <person name="Pursley I."/>
            <person name="Horton D.L."/>
            <person name="Alikhan N.F."/>
            <person name="Baker D."/>
            <person name="Gharbi K."/>
            <person name="Hall N."/>
            <person name="Watson M."/>
            <person name="Adriaenssens E.M."/>
            <person name="Foster-Nyarko E."/>
            <person name="Jarju S."/>
            <person name="Secka A."/>
            <person name="Antonio M."/>
            <person name="Oren A."/>
            <person name="Chaudhuri R.R."/>
            <person name="La Ragione R."/>
            <person name="Hildebrand F."/>
            <person name="Pallen M.J."/>
        </authorList>
    </citation>
    <scope>NUCLEOTIDE SEQUENCE</scope>
    <source>
        <strain evidence="7">ChiHcec3-11533</strain>
    </source>
</reference>
<accession>A0A9D1LAL4</accession>
<comment type="similarity">
    <text evidence="1">Belongs to the sigma-70 factor family. ECF subfamily.</text>
</comment>
<evidence type="ECO:0000256" key="4">
    <source>
        <dbReference type="ARBA" id="ARBA00023163"/>
    </source>
</evidence>
<name>A0A9D1LAL4_9FIRM</name>
<dbReference type="InterPro" id="IPR014284">
    <property type="entry name" value="RNA_pol_sigma-70_dom"/>
</dbReference>
<dbReference type="SUPFAM" id="SSF88946">
    <property type="entry name" value="Sigma2 domain of RNA polymerase sigma factors"/>
    <property type="match status" value="1"/>
</dbReference>
<dbReference type="GO" id="GO:0006352">
    <property type="term" value="P:DNA-templated transcription initiation"/>
    <property type="evidence" value="ECO:0007669"/>
    <property type="project" value="InterPro"/>
</dbReference>
<keyword evidence="2" id="KW-0805">Transcription regulation</keyword>
<evidence type="ECO:0000259" key="6">
    <source>
        <dbReference type="Pfam" id="PF08281"/>
    </source>
</evidence>
<reference evidence="7" key="1">
    <citation type="submission" date="2020-10" db="EMBL/GenBank/DDBJ databases">
        <authorList>
            <person name="Gilroy R."/>
        </authorList>
    </citation>
    <scope>NUCLEOTIDE SEQUENCE</scope>
    <source>
        <strain evidence="7">ChiHcec3-11533</strain>
    </source>
</reference>
<feature type="domain" description="RNA polymerase sigma factor 70 region 4 type 2" evidence="6">
    <location>
        <begin position="102"/>
        <end position="144"/>
    </location>
</feature>
<dbReference type="Gene3D" id="1.10.1740.10">
    <property type="match status" value="1"/>
</dbReference>